<dbReference type="EMBL" id="CP036348">
    <property type="protein sequence ID" value="QDV66834.1"/>
    <property type="molecule type" value="Genomic_DNA"/>
</dbReference>
<gene>
    <name evidence="1" type="ORF">Poly24_05220</name>
</gene>
<evidence type="ECO:0000313" key="2">
    <source>
        <dbReference type="Proteomes" id="UP000315082"/>
    </source>
</evidence>
<sequence length="265" mass="29570">MRGLLQTTSLGRRQVLWLEVTKVSALFLGGPVSQRILTPLIALAVKRLSTKGIDMQRFTIILFVFVAGCREQPDTPTAATPQVQRVGEVVGTEGHSANGSQLSETIVGGIVLKPNVAIDGKLSLLLPEDFSEMDEERLKLKYPNELRPTLVYTNKSAAINVAINYTTKRMRRSEIGAFHQQMEGTYRKFHPTATWFHSGVVDIDGRNWIKLDLRTPASDTEIRNIMVGTSVKGRLLLVSFNVTKQLEDQWLEAAEAIIQSLRVRD</sequence>
<evidence type="ECO:0000313" key="1">
    <source>
        <dbReference type="EMBL" id="QDV66834.1"/>
    </source>
</evidence>
<accession>A0A518JMS4</accession>
<proteinExistence type="predicted"/>
<dbReference type="KEGG" id="rcf:Poly24_05220"/>
<keyword evidence="2" id="KW-1185">Reference proteome</keyword>
<dbReference type="Proteomes" id="UP000315082">
    <property type="component" value="Chromosome"/>
</dbReference>
<name>A0A518JMS4_9BACT</name>
<protein>
    <submittedName>
        <fullName evidence="1">Uncharacterized protein</fullName>
    </submittedName>
</protein>
<organism evidence="1 2">
    <name type="scientific">Rosistilla carotiformis</name>
    <dbReference type="NCBI Taxonomy" id="2528017"/>
    <lineage>
        <taxon>Bacteria</taxon>
        <taxon>Pseudomonadati</taxon>
        <taxon>Planctomycetota</taxon>
        <taxon>Planctomycetia</taxon>
        <taxon>Pirellulales</taxon>
        <taxon>Pirellulaceae</taxon>
        <taxon>Rosistilla</taxon>
    </lineage>
</organism>
<dbReference type="AlphaFoldDB" id="A0A518JMS4"/>
<reference evidence="1 2" key="1">
    <citation type="submission" date="2019-02" db="EMBL/GenBank/DDBJ databases">
        <title>Deep-cultivation of Planctomycetes and their phenomic and genomic characterization uncovers novel biology.</title>
        <authorList>
            <person name="Wiegand S."/>
            <person name="Jogler M."/>
            <person name="Boedeker C."/>
            <person name="Pinto D."/>
            <person name="Vollmers J."/>
            <person name="Rivas-Marin E."/>
            <person name="Kohn T."/>
            <person name="Peeters S.H."/>
            <person name="Heuer A."/>
            <person name="Rast P."/>
            <person name="Oberbeckmann S."/>
            <person name="Bunk B."/>
            <person name="Jeske O."/>
            <person name="Meyerdierks A."/>
            <person name="Storesund J.E."/>
            <person name="Kallscheuer N."/>
            <person name="Luecker S."/>
            <person name="Lage O.M."/>
            <person name="Pohl T."/>
            <person name="Merkel B.J."/>
            <person name="Hornburger P."/>
            <person name="Mueller R.-W."/>
            <person name="Bruemmer F."/>
            <person name="Labrenz M."/>
            <person name="Spormann A.M."/>
            <person name="Op den Camp H."/>
            <person name="Overmann J."/>
            <person name="Amann R."/>
            <person name="Jetten M.S.M."/>
            <person name="Mascher T."/>
            <person name="Medema M.H."/>
            <person name="Devos D.P."/>
            <person name="Kaster A.-K."/>
            <person name="Ovreas L."/>
            <person name="Rohde M."/>
            <person name="Galperin M.Y."/>
            <person name="Jogler C."/>
        </authorList>
    </citation>
    <scope>NUCLEOTIDE SEQUENCE [LARGE SCALE GENOMIC DNA]</scope>
    <source>
        <strain evidence="1 2">Poly24</strain>
    </source>
</reference>